<proteinExistence type="predicted"/>
<gene>
    <name evidence="1" type="ORF">MUN82_12130</name>
</gene>
<sequence length="141" mass="16130">MSSASLLPIYFENAAGRILENAAGRYLYLKWSANERDTATFRALLNHVARALVRHKWSKVLAIQQVMQPLNEEELNWMLQEWLPHAMHEAGYRHGAIVLPQQAAARLTTSQLTNKAQQQAMNYQTFEEETAAAAWLMHQPD</sequence>
<dbReference type="Proteomes" id="UP000829925">
    <property type="component" value="Chromosome"/>
</dbReference>
<dbReference type="RefSeq" id="WP_245090675.1">
    <property type="nucleotide sequence ID" value="NZ_CP095053.1"/>
</dbReference>
<evidence type="ECO:0000313" key="2">
    <source>
        <dbReference type="Proteomes" id="UP000829925"/>
    </source>
</evidence>
<keyword evidence="2" id="KW-1185">Reference proteome</keyword>
<dbReference type="EMBL" id="CP095053">
    <property type="protein sequence ID" value="UOR03697.1"/>
    <property type="molecule type" value="Genomic_DNA"/>
</dbReference>
<name>A0A8T9SPR1_9BACT</name>
<dbReference type="AlphaFoldDB" id="A0A8T9SPR1"/>
<reference evidence="1 2" key="1">
    <citation type="submission" date="2022-04" db="EMBL/GenBank/DDBJ databases">
        <title>Hymenobacter sp. isolated from the air.</title>
        <authorList>
            <person name="Won M."/>
            <person name="Lee C.-M."/>
            <person name="Woen H.-Y."/>
            <person name="Kwon S.-W."/>
        </authorList>
    </citation>
    <scope>NUCLEOTIDE SEQUENCE [LARGE SCALE GENOMIC DNA]</scope>
    <source>
        <strain evidence="2">5413 J-13</strain>
    </source>
</reference>
<accession>A0A8T9SPR1</accession>
<evidence type="ECO:0000313" key="1">
    <source>
        <dbReference type="EMBL" id="UOR03697.1"/>
    </source>
</evidence>
<dbReference type="KEGG" id="haei:MUN82_12130"/>
<organism evidence="1 2">
    <name type="scientific">Hymenobacter aerilatus</name>
    <dbReference type="NCBI Taxonomy" id="2932251"/>
    <lineage>
        <taxon>Bacteria</taxon>
        <taxon>Pseudomonadati</taxon>
        <taxon>Bacteroidota</taxon>
        <taxon>Cytophagia</taxon>
        <taxon>Cytophagales</taxon>
        <taxon>Hymenobacteraceae</taxon>
        <taxon>Hymenobacter</taxon>
    </lineage>
</organism>
<protein>
    <submittedName>
        <fullName evidence="1">STAS/SEC14 domain-containing protein</fullName>
    </submittedName>
</protein>